<dbReference type="EMBL" id="LLZZ01000108">
    <property type="protein sequence ID" value="KTB07187.1"/>
    <property type="molecule type" value="Genomic_DNA"/>
</dbReference>
<protein>
    <submittedName>
        <fullName evidence="7">Putative transporter</fullName>
    </submittedName>
</protein>
<dbReference type="VEuPathDB" id="FungiDB:CAGL0G06468g"/>
<feature type="transmembrane region" description="Helical" evidence="6">
    <location>
        <begin position="562"/>
        <end position="583"/>
    </location>
</feature>
<evidence type="ECO:0000313" key="7">
    <source>
        <dbReference type="EMBL" id="KTB07187.1"/>
    </source>
</evidence>
<feature type="transmembrane region" description="Helical" evidence="6">
    <location>
        <begin position="522"/>
        <end position="542"/>
    </location>
</feature>
<feature type="compositionally biased region" description="Low complexity" evidence="5">
    <location>
        <begin position="232"/>
        <end position="244"/>
    </location>
</feature>
<feature type="region of interest" description="Disordered" evidence="5">
    <location>
        <begin position="291"/>
        <end position="317"/>
    </location>
</feature>
<gene>
    <name evidence="7" type="ORF">AO440_001753</name>
</gene>
<feature type="transmembrane region" description="Helical" evidence="6">
    <location>
        <begin position="12"/>
        <end position="30"/>
    </location>
</feature>
<evidence type="ECO:0000256" key="5">
    <source>
        <dbReference type="SAM" id="MobiDB-lite"/>
    </source>
</evidence>
<feature type="transmembrane region" description="Helical" evidence="6">
    <location>
        <begin position="105"/>
        <end position="123"/>
    </location>
</feature>
<feature type="transmembrane region" description="Helical" evidence="6">
    <location>
        <begin position="42"/>
        <end position="60"/>
    </location>
</feature>
<feature type="transmembrane region" description="Helical" evidence="6">
    <location>
        <begin position="143"/>
        <end position="165"/>
    </location>
</feature>
<feature type="transmembrane region" description="Helical" evidence="6">
    <location>
        <begin position="408"/>
        <end position="427"/>
    </location>
</feature>
<dbReference type="VEuPathDB" id="FungiDB:GWK60_G06237"/>
<name>A0A0W0D6I0_CANGB</name>
<dbReference type="VEuPathDB" id="FungiDB:B1J91_G06468g"/>
<comment type="subcellular location">
    <subcellularLocation>
        <location evidence="1">Membrane</location>
        <topology evidence="1">Multi-pass membrane protein</topology>
    </subcellularLocation>
</comment>
<dbReference type="InterPro" id="IPR004776">
    <property type="entry name" value="Mem_transp_PIN-like"/>
</dbReference>
<evidence type="ECO:0000256" key="4">
    <source>
        <dbReference type="ARBA" id="ARBA00023136"/>
    </source>
</evidence>
<reference evidence="7 8" key="1">
    <citation type="submission" date="2015-10" db="EMBL/GenBank/DDBJ databases">
        <title>Draft genomes sequences of Candida glabrata isolates 1A, 1B, 2A, 2B, 3A and 3B.</title>
        <authorList>
            <person name="Haavelsrud O.E."/>
            <person name="Gaustad P."/>
        </authorList>
    </citation>
    <scope>NUCLEOTIDE SEQUENCE [LARGE SCALE GENOMIC DNA]</scope>
    <source>
        <strain evidence="7">910700640</strain>
    </source>
</reference>
<feature type="transmembrane region" description="Helical" evidence="6">
    <location>
        <begin position="72"/>
        <end position="93"/>
    </location>
</feature>
<dbReference type="InterPro" id="IPR040254">
    <property type="entry name" value="Ecm3-like"/>
</dbReference>
<feature type="compositionally biased region" description="Polar residues" evidence="5">
    <location>
        <begin position="199"/>
        <end position="231"/>
    </location>
</feature>
<dbReference type="VEuPathDB" id="FungiDB:GVI51_G06303"/>
<evidence type="ECO:0000256" key="1">
    <source>
        <dbReference type="ARBA" id="ARBA00004141"/>
    </source>
</evidence>
<feature type="compositionally biased region" description="Polar residues" evidence="5">
    <location>
        <begin position="245"/>
        <end position="258"/>
    </location>
</feature>
<dbReference type="GO" id="GO:0055085">
    <property type="term" value="P:transmembrane transport"/>
    <property type="evidence" value="ECO:0007669"/>
    <property type="project" value="InterPro"/>
</dbReference>
<evidence type="ECO:0000256" key="3">
    <source>
        <dbReference type="ARBA" id="ARBA00022989"/>
    </source>
</evidence>
<accession>A0A0W0D6I0</accession>
<feature type="region of interest" description="Disordered" evidence="5">
    <location>
        <begin position="178"/>
        <end position="258"/>
    </location>
</feature>
<dbReference type="GO" id="GO:0016020">
    <property type="term" value="C:membrane"/>
    <property type="evidence" value="ECO:0007669"/>
    <property type="project" value="UniProtKB-SubCell"/>
</dbReference>
<feature type="transmembrane region" description="Helical" evidence="6">
    <location>
        <begin position="483"/>
        <end position="502"/>
    </location>
</feature>
<keyword evidence="3 6" id="KW-1133">Transmembrane helix</keyword>
<sequence>MTVSLGQAIYVAVKPIFKIYLIIGVGFGLARYGILSVEATRIVSDIVLTVLIPCLAFSKIVPYIEGQDIKQVGIICLSSVLVFGTGLFMAFLVRTFLPVPKRWRGGILAGGMFPNISDLPIAYLQSMDNGFIFTEEEGNKGVASVIIFMTMFMICVFNLGGFRLIESDFHYNDIENADQESTSSSHDDDEALSKKRVGDTSTIPVVSNNNSNYELKSRTKMSSNIENDVNITSSSSANTDDSNSLHSQGTRSTEASIPSTFSYTTEAQDLGSAQPRYYSKELSRTDNSMLSYRNSTNRRNTDGITRVRSLDLRDGPPQDMNDIIKEYSNVDQFGHIRENPYYKSPEPHADGQSEEPEYGLGRILTSDATVTTKDIRKSGNFLPEKLRKFSVVPLIVFFLKNCLRPASIAVFISLVVAFIPWVKALFVTTEHTPKIHQGPDGQPVLSFLIDFTSYVGSAAVPFGLMLLGATLGRLKLGKLYPGFWKSAVVLVILRQCVMPIFGVLWCDRLVKAGWLNWESDKMLLFVIAINWGLPSMTTIIYFTASYTPLDCKDPIQMECVSFFLMLQYPLLIVSLPFLVTYFLKVQIKV</sequence>
<dbReference type="PANTHER" id="PTHR31274">
    <property type="entry name" value="PROTEIN ECM3"/>
    <property type="match status" value="1"/>
</dbReference>
<dbReference type="Proteomes" id="UP000054886">
    <property type="component" value="Unassembled WGS sequence"/>
</dbReference>
<proteinExistence type="predicted"/>
<keyword evidence="2 6" id="KW-0812">Transmembrane</keyword>
<evidence type="ECO:0000256" key="2">
    <source>
        <dbReference type="ARBA" id="ARBA00022692"/>
    </source>
</evidence>
<dbReference type="AlphaFoldDB" id="A0A0W0D6I0"/>
<dbReference type="Pfam" id="PF03547">
    <property type="entry name" value="Mem_trans"/>
    <property type="match status" value="1"/>
</dbReference>
<comment type="caution">
    <text evidence="7">The sequence shown here is derived from an EMBL/GenBank/DDBJ whole genome shotgun (WGS) entry which is preliminary data.</text>
</comment>
<evidence type="ECO:0000256" key="6">
    <source>
        <dbReference type="SAM" id="Phobius"/>
    </source>
</evidence>
<dbReference type="PANTHER" id="PTHR31274:SF3">
    <property type="entry name" value="PROTEIN ECM3"/>
    <property type="match status" value="1"/>
</dbReference>
<evidence type="ECO:0000313" key="8">
    <source>
        <dbReference type="Proteomes" id="UP000054886"/>
    </source>
</evidence>
<feature type="transmembrane region" description="Helical" evidence="6">
    <location>
        <begin position="447"/>
        <end position="471"/>
    </location>
</feature>
<organism evidence="7 8">
    <name type="scientific">Candida glabrata</name>
    <name type="common">Yeast</name>
    <name type="synonym">Torulopsis glabrata</name>
    <dbReference type="NCBI Taxonomy" id="5478"/>
    <lineage>
        <taxon>Eukaryota</taxon>
        <taxon>Fungi</taxon>
        <taxon>Dikarya</taxon>
        <taxon>Ascomycota</taxon>
        <taxon>Saccharomycotina</taxon>
        <taxon>Saccharomycetes</taxon>
        <taxon>Saccharomycetales</taxon>
        <taxon>Saccharomycetaceae</taxon>
        <taxon>Nakaseomyces</taxon>
    </lineage>
</organism>
<keyword evidence="4 6" id="KW-0472">Membrane</keyword>